<dbReference type="AlphaFoldDB" id="A0A328D936"/>
<dbReference type="PROSITE" id="PS50128">
    <property type="entry name" value="SURP"/>
    <property type="match status" value="1"/>
</dbReference>
<dbReference type="GO" id="GO:0048471">
    <property type="term" value="C:perinuclear region of cytoplasm"/>
    <property type="evidence" value="ECO:0007669"/>
    <property type="project" value="TreeGrafter"/>
</dbReference>
<gene>
    <name evidence="4" type="ORF">DM860_008509</name>
</gene>
<comment type="caution">
    <text evidence="4">The sequence shown here is derived from an EMBL/GenBank/DDBJ whole genome shotgun (WGS) entry which is preliminary data.</text>
</comment>
<sequence length="213" mass="24122">MPTPGQPHNPSHLTSPSPFHRTCNLPPPPPSPPSDPELVERIHKLLDYVIMKGPEYHGIVREEAENNPDFDFLFGGTEHYYYHYMLQMAVGQSYGTYVPFHSSSGQTTMQQPMNPITTQYNASPSGGASASVLGPPHHMHQPAPFPPSHDDQQPLLSFTPPGYDNYHSSNSRLTDDVDTRQRKEKRRNYQWIGRGMMIPRKVKPMMISTNLMK</sequence>
<dbReference type="Proteomes" id="UP000249390">
    <property type="component" value="Unassembled WGS sequence"/>
</dbReference>
<keyword evidence="1" id="KW-0507">mRNA processing</keyword>
<dbReference type="GO" id="GO:0006397">
    <property type="term" value="P:mRNA processing"/>
    <property type="evidence" value="ECO:0007669"/>
    <property type="project" value="UniProtKB-KW"/>
</dbReference>
<feature type="domain" description="SURP motif" evidence="3">
    <location>
        <begin position="41"/>
        <end position="84"/>
    </location>
</feature>
<dbReference type="SMART" id="SM00648">
    <property type="entry name" value="SWAP"/>
    <property type="match status" value="1"/>
</dbReference>
<dbReference type="Pfam" id="PF01805">
    <property type="entry name" value="Surp"/>
    <property type="match status" value="1"/>
</dbReference>
<dbReference type="PANTHER" id="PTHR12323">
    <property type="entry name" value="SR-RELATED CTD ASSOCIATED FACTOR 6"/>
    <property type="match status" value="1"/>
</dbReference>
<reference evidence="4 5" key="1">
    <citation type="submission" date="2018-06" db="EMBL/GenBank/DDBJ databases">
        <title>The Genome of Cuscuta australis (Dodder) Provides Insight into the Evolution of Plant Parasitism.</title>
        <authorList>
            <person name="Liu H."/>
        </authorList>
    </citation>
    <scope>NUCLEOTIDE SEQUENCE [LARGE SCALE GENOMIC DNA]</scope>
    <source>
        <strain evidence="5">cv. Yunnan</strain>
        <tissue evidence="4">Vines</tissue>
    </source>
</reference>
<dbReference type="InterPro" id="IPR035967">
    <property type="entry name" value="SWAP/Surp_sf"/>
</dbReference>
<feature type="region of interest" description="Disordered" evidence="2">
    <location>
        <begin position="1"/>
        <end position="36"/>
    </location>
</feature>
<protein>
    <recommendedName>
        <fullName evidence="3">SURP motif domain-containing protein</fullName>
    </recommendedName>
</protein>
<dbReference type="Gene3D" id="1.10.10.790">
    <property type="entry name" value="Surp module"/>
    <property type="match status" value="1"/>
</dbReference>
<dbReference type="InterPro" id="IPR000061">
    <property type="entry name" value="Surp"/>
</dbReference>
<feature type="compositionally biased region" description="Polar residues" evidence="2">
    <location>
        <begin position="8"/>
        <end position="17"/>
    </location>
</feature>
<dbReference type="GO" id="GO:0003723">
    <property type="term" value="F:RNA binding"/>
    <property type="evidence" value="ECO:0007669"/>
    <property type="project" value="InterPro"/>
</dbReference>
<feature type="compositionally biased region" description="Pro residues" evidence="2">
    <location>
        <begin position="25"/>
        <end position="35"/>
    </location>
</feature>
<dbReference type="PANTHER" id="PTHR12323:SF0">
    <property type="entry name" value="CALCIUM HOMEOSTASIS ENDOPLASMIC RETICULUM PROTEIN"/>
    <property type="match status" value="1"/>
</dbReference>
<dbReference type="EMBL" id="NQVE01000192">
    <property type="protein sequence ID" value="RAL40811.1"/>
    <property type="molecule type" value="Genomic_DNA"/>
</dbReference>
<keyword evidence="5" id="KW-1185">Reference proteome</keyword>
<proteinExistence type="predicted"/>
<evidence type="ECO:0000256" key="2">
    <source>
        <dbReference type="SAM" id="MobiDB-lite"/>
    </source>
</evidence>
<evidence type="ECO:0000313" key="4">
    <source>
        <dbReference type="EMBL" id="RAL40811.1"/>
    </source>
</evidence>
<dbReference type="SUPFAM" id="SSF109905">
    <property type="entry name" value="Surp module (SWAP domain)"/>
    <property type="match status" value="1"/>
</dbReference>
<organism evidence="4 5">
    <name type="scientific">Cuscuta australis</name>
    <dbReference type="NCBI Taxonomy" id="267555"/>
    <lineage>
        <taxon>Eukaryota</taxon>
        <taxon>Viridiplantae</taxon>
        <taxon>Streptophyta</taxon>
        <taxon>Embryophyta</taxon>
        <taxon>Tracheophyta</taxon>
        <taxon>Spermatophyta</taxon>
        <taxon>Magnoliopsida</taxon>
        <taxon>eudicotyledons</taxon>
        <taxon>Gunneridae</taxon>
        <taxon>Pentapetalae</taxon>
        <taxon>asterids</taxon>
        <taxon>lamiids</taxon>
        <taxon>Solanales</taxon>
        <taxon>Convolvulaceae</taxon>
        <taxon>Cuscuteae</taxon>
        <taxon>Cuscuta</taxon>
        <taxon>Cuscuta subgen. Grammica</taxon>
        <taxon>Cuscuta sect. Cleistogrammica</taxon>
    </lineage>
</organism>
<accession>A0A328D936</accession>
<feature type="region of interest" description="Disordered" evidence="2">
    <location>
        <begin position="121"/>
        <end position="184"/>
    </location>
</feature>
<evidence type="ECO:0000313" key="5">
    <source>
        <dbReference type="Proteomes" id="UP000249390"/>
    </source>
</evidence>
<dbReference type="GO" id="GO:0006874">
    <property type="term" value="P:intracellular calcium ion homeostasis"/>
    <property type="evidence" value="ECO:0007669"/>
    <property type="project" value="TreeGrafter"/>
</dbReference>
<evidence type="ECO:0000256" key="1">
    <source>
        <dbReference type="ARBA" id="ARBA00022664"/>
    </source>
</evidence>
<name>A0A328D936_9ASTE</name>
<evidence type="ECO:0000259" key="3">
    <source>
        <dbReference type="PROSITE" id="PS50128"/>
    </source>
</evidence>